<keyword evidence="3" id="KW-0067">ATP-binding</keyword>
<keyword evidence="1" id="KW-0808">Transferase</keyword>
<feature type="domain" description="Histidine kinase/HSP90-like ATPase" evidence="2">
    <location>
        <begin position="47"/>
        <end position="167"/>
    </location>
</feature>
<dbReference type="Gene3D" id="3.30.565.10">
    <property type="entry name" value="Histidine kinase-like ATPase, C-terminal domain"/>
    <property type="match status" value="1"/>
</dbReference>
<protein>
    <submittedName>
        <fullName evidence="3">ATP-binding protein</fullName>
    </submittedName>
</protein>
<reference evidence="3 4" key="1">
    <citation type="submission" date="2020-01" db="EMBL/GenBank/DDBJ databases">
        <title>Insect and environment-associated Actinomycetes.</title>
        <authorList>
            <person name="Currrie C."/>
            <person name="Chevrette M."/>
            <person name="Carlson C."/>
            <person name="Stubbendieck R."/>
            <person name="Wendt-Pienkowski E."/>
        </authorList>
    </citation>
    <scope>NUCLEOTIDE SEQUENCE [LARGE SCALE GENOMIC DNA]</scope>
    <source>
        <strain evidence="3 4">SID11342</strain>
    </source>
</reference>
<comment type="caution">
    <text evidence="3">The sequence shown here is derived from an EMBL/GenBank/DDBJ whole genome shotgun (WGS) entry which is preliminary data.</text>
</comment>
<keyword evidence="1" id="KW-0723">Serine/threonine-protein kinase</keyword>
<dbReference type="PANTHER" id="PTHR35526:SF3">
    <property type="entry name" value="ANTI-SIGMA-F FACTOR RSBW"/>
    <property type="match status" value="1"/>
</dbReference>
<dbReference type="Pfam" id="PF13581">
    <property type="entry name" value="HATPase_c_2"/>
    <property type="match status" value="1"/>
</dbReference>
<organism evidence="3 4">
    <name type="scientific">Streptomyces halstedii</name>
    <dbReference type="NCBI Taxonomy" id="1944"/>
    <lineage>
        <taxon>Bacteria</taxon>
        <taxon>Bacillati</taxon>
        <taxon>Actinomycetota</taxon>
        <taxon>Actinomycetes</taxon>
        <taxon>Kitasatosporales</taxon>
        <taxon>Streptomycetaceae</taxon>
        <taxon>Streptomyces</taxon>
    </lineage>
</organism>
<dbReference type="GO" id="GO:0004674">
    <property type="term" value="F:protein serine/threonine kinase activity"/>
    <property type="evidence" value="ECO:0007669"/>
    <property type="project" value="UniProtKB-KW"/>
</dbReference>
<dbReference type="EMBL" id="JAAGLQ010000141">
    <property type="protein sequence ID" value="NEA15230.1"/>
    <property type="molecule type" value="Genomic_DNA"/>
</dbReference>
<keyword evidence="1" id="KW-0418">Kinase</keyword>
<sequence length="171" mass="18197">MHAENASRPEAAARCTDLAENDGVPQERWARDLGIAATRFATHGLDAGPESLRRARAFVRDSLERWGLESAPCADDMALVAGELASNAVCHALPPSGRPVSLPPAWLGLARQEGALVCAVNDPSPDAPVLREDEGFLERGRGLRIIDALSSSWGWSPTGPGKTVWARVLVA</sequence>
<dbReference type="PANTHER" id="PTHR35526">
    <property type="entry name" value="ANTI-SIGMA-F FACTOR RSBW-RELATED"/>
    <property type="match status" value="1"/>
</dbReference>
<evidence type="ECO:0000313" key="4">
    <source>
        <dbReference type="Proteomes" id="UP000471293"/>
    </source>
</evidence>
<evidence type="ECO:0000313" key="3">
    <source>
        <dbReference type="EMBL" id="NEA15230.1"/>
    </source>
</evidence>
<dbReference type="InterPro" id="IPR050267">
    <property type="entry name" value="Anti-sigma-factor_SerPK"/>
</dbReference>
<dbReference type="Proteomes" id="UP000471293">
    <property type="component" value="Unassembled WGS sequence"/>
</dbReference>
<dbReference type="RefSeq" id="WP_164343029.1">
    <property type="nucleotide sequence ID" value="NZ_JAAGLQ010000141.1"/>
</dbReference>
<evidence type="ECO:0000256" key="1">
    <source>
        <dbReference type="ARBA" id="ARBA00022527"/>
    </source>
</evidence>
<dbReference type="AlphaFoldDB" id="A0A6N9TUQ2"/>
<accession>A0A6N9TUQ2</accession>
<keyword evidence="3" id="KW-0547">Nucleotide-binding</keyword>
<name>A0A6N9TUQ2_STRHA</name>
<dbReference type="InterPro" id="IPR003594">
    <property type="entry name" value="HATPase_dom"/>
</dbReference>
<dbReference type="CDD" id="cd16936">
    <property type="entry name" value="HATPase_RsbW-like"/>
    <property type="match status" value="1"/>
</dbReference>
<gene>
    <name evidence="3" type="ORF">G3I29_06740</name>
</gene>
<proteinExistence type="predicted"/>
<evidence type="ECO:0000259" key="2">
    <source>
        <dbReference type="Pfam" id="PF13581"/>
    </source>
</evidence>
<dbReference type="GO" id="GO:0005524">
    <property type="term" value="F:ATP binding"/>
    <property type="evidence" value="ECO:0007669"/>
    <property type="project" value="UniProtKB-KW"/>
</dbReference>
<dbReference type="InterPro" id="IPR036890">
    <property type="entry name" value="HATPase_C_sf"/>
</dbReference>